<dbReference type="PIRSF" id="PIRSF036794">
    <property type="entry name" value="UCP_erythr_ester"/>
    <property type="match status" value="1"/>
</dbReference>
<keyword evidence="2" id="KW-1185">Reference proteome</keyword>
<dbReference type="InterPro" id="IPR007815">
    <property type="entry name" value="Emycin_Estase"/>
</dbReference>
<dbReference type="PANTHER" id="PTHR31299">
    <property type="entry name" value="ESTERASE, PUTATIVE (AFU_ORTHOLOGUE AFUA_1G05850)-RELATED"/>
    <property type="match status" value="1"/>
</dbReference>
<accession>A0ABW0JP66</accession>
<evidence type="ECO:0000313" key="2">
    <source>
        <dbReference type="Proteomes" id="UP001596013"/>
    </source>
</evidence>
<dbReference type="RefSeq" id="WP_377306239.1">
    <property type="nucleotide sequence ID" value="NZ_JBHSMK010000009.1"/>
</dbReference>
<dbReference type="EMBL" id="JBHSMK010000009">
    <property type="protein sequence ID" value="MFC5437641.1"/>
    <property type="molecule type" value="Genomic_DNA"/>
</dbReference>
<proteinExistence type="predicted"/>
<reference evidence="2" key="1">
    <citation type="journal article" date="2019" name="Int. J. Syst. Evol. Microbiol.">
        <title>The Global Catalogue of Microorganisms (GCM) 10K type strain sequencing project: providing services to taxonomists for standard genome sequencing and annotation.</title>
        <authorList>
            <consortium name="The Broad Institute Genomics Platform"/>
            <consortium name="The Broad Institute Genome Sequencing Center for Infectious Disease"/>
            <person name="Wu L."/>
            <person name="Ma J."/>
        </authorList>
    </citation>
    <scope>NUCLEOTIDE SEQUENCE [LARGE SCALE GENOMIC DNA]</scope>
    <source>
        <strain evidence="2">JCM 17130</strain>
    </source>
</reference>
<dbReference type="PANTHER" id="PTHR31299:SF0">
    <property type="entry name" value="ESTERASE, PUTATIVE (AFU_ORTHOLOGUE AFUA_1G05850)-RELATED"/>
    <property type="match status" value="1"/>
</dbReference>
<dbReference type="Gene3D" id="3.40.1660.10">
    <property type="entry name" value="EreA-like (biosynthetic domain)"/>
    <property type="match status" value="1"/>
</dbReference>
<dbReference type="Pfam" id="PF05139">
    <property type="entry name" value="Erythro_esteras"/>
    <property type="match status" value="1"/>
</dbReference>
<protein>
    <submittedName>
        <fullName evidence="1">Erythromycin esterase family protein</fullName>
    </submittedName>
</protein>
<name>A0ABW0JP66_9GAMM</name>
<evidence type="ECO:0000313" key="1">
    <source>
        <dbReference type="EMBL" id="MFC5437641.1"/>
    </source>
</evidence>
<dbReference type="InterPro" id="IPR014622">
    <property type="entry name" value="UCP036794_erythomycin"/>
</dbReference>
<dbReference type="CDD" id="cd14728">
    <property type="entry name" value="Ere-like"/>
    <property type="match status" value="1"/>
</dbReference>
<comment type="caution">
    <text evidence="1">The sequence shown here is derived from an EMBL/GenBank/DDBJ whole genome shotgun (WGS) entry which is preliminary data.</text>
</comment>
<dbReference type="Gene3D" id="1.20.1440.30">
    <property type="entry name" value="Biosynthetic Protein domain"/>
    <property type="match status" value="1"/>
</dbReference>
<sequence>MRNEAIRLDGDEHDYDTLLDAIGERGLVLLGEATHGTQEFYRMRAELTLRLVVEKGFDAVAVEADWPDAYRLNLFVRGEGHDQAAPSAFDDFQRFPRWMWRNEEVLRFVERLRDINLTRQANDRVGFYGLDMYSMYRSANAVVDYLSTVDEEQAAIARKQYAALDHVRDPQRYGYEAALGLRPDCREAVRQRLLDLWTLAPEYPAADGRNAMDAYFFAERNAQVVASAESYYRAMFGSRAASWNVRDEHMVQTLFALQGHLRALGSAGKVVVWAHNSHLGDARATEMSRGGEWNVGQLVRERAGAEAALLVGFTTYTGTVTAAYEWDGEAECRQVRAARADSYEGLFHRSRLDRFYLPMQGEAALLLREPLLERAIGVLYRPDTEYESHYFMASIAAQFDAVFHLDETAAVEPLDTAASRLEMQPV</sequence>
<dbReference type="Gene3D" id="3.30.1870.10">
    <property type="entry name" value="EreA-like, domain 2"/>
    <property type="match status" value="1"/>
</dbReference>
<organism evidence="1 2">
    <name type="scientific">Rhodanobacter umsongensis</name>
    <dbReference type="NCBI Taxonomy" id="633153"/>
    <lineage>
        <taxon>Bacteria</taxon>
        <taxon>Pseudomonadati</taxon>
        <taxon>Pseudomonadota</taxon>
        <taxon>Gammaproteobacteria</taxon>
        <taxon>Lysobacterales</taxon>
        <taxon>Rhodanobacteraceae</taxon>
        <taxon>Rhodanobacter</taxon>
    </lineage>
</organism>
<dbReference type="InterPro" id="IPR052036">
    <property type="entry name" value="Hydrolase/PRTase-associated"/>
</dbReference>
<gene>
    <name evidence="1" type="ORF">ACFPME_13850</name>
</gene>
<dbReference type="Proteomes" id="UP001596013">
    <property type="component" value="Unassembled WGS sequence"/>
</dbReference>
<dbReference type="SUPFAM" id="SSF159501">
    <property type="entry name" value="EreA/ChaN-like"/>
    <property type="match status" value="1"/>
</dbReference>